<evidence type="ECO:0000256" key="1">
    <source>
        <dbReference type="SAM" id="Phobius"/>
    </source>
</evidence>
<feature type="transmembrane region" description="Helical" evidence="1">
    <location>
        <begin position="56"/>
        <end position="81"/>
    </location>
</feature>
<dbReference type="Proteomes" id="UP001159179">
    <property type="component" value="Unassembled WGS sequence"/>
</dbReference>
<reference evidence="2" key="1">
    <citation type="submission" date="2023-03" db="EMBL/GenBank/DDBJ databases">
        <title>Bacterial isolates from washroom surfaces on a university campus.</title>
        <authorList>
            <person name="Holman D.B."/>
            <person name="Gzyl K.E."/>
            <person name="Taheri A.E."/>
        </authorList>
    </citation>
    <scope>NUCLEOTIDE SEQUENCE</scope>
    <source>
        <strain evidence="2">RD03</strain>
    </source>
</reference>
<evidence type="ECO:0000313" key="2">
    <source>
        <dbReference type="EMBL" id="MDH5159801.1"/>
    </source>
</evidence>
<dbReference type="AlphaFoldDB" id="A0AAW6SUX2"/>
<name>A0AAW6SUX2_9BACI</name>
<protein>
    <submittedName>
        <fullName evidence="2">Glycosyltransferase</fullName>
    </submittedName>
</protein>
<proteinExistence type="predicted"/>
<gene>
    <name evidence="2" type="ORF">P5X88_02570</name>
</gene>
<keyword evidence="1" id="KW-1133">Transmembrane helix</keyword>
<keyword evidence="1" id="KW-0812">Transmembrane</keyword>
<sequence>MAKVETINFRSFMRNENEVLPKVSAVKVAQVSAGLVVVMIPRTALAATSDAAFGTVWHTVMNIVDWIAVGVFTFSGVSWMLGHRGAAIERLIGGAAGYLLARHAIDIRNWLRGI</sequence>
<evidence type="ECO:0000313" key="3">
    <source>
        <dbReference type="Proteomes" id="UP001159179"/>
    </source>
</evidence>
<organism evidence="2 3">
    <name type="scientific">Heyndrickxia oleronia</name>
    <dbReference type="NCBI Taxonomy" id="38875"/>
    <lineage>
        <taxon>Bacteria</taxon>
        <taxon>Bacillati</taxon>
        <taxon>Bacillota</taxon>
        <taxon>Bacilli</taxon>
        <taxon>Bacillales</taxon>
        <taxon>Bacillaceae</taxon>
        <taxon>Heyndrickxia</taxon>
    </lineage>
</organism>
<accession>A0AAW6SUX2</accession>
<keyword evidence="1" id="KW-0472">Membrane</keyword>
<comment type="caution">
    <text evidence="2">The sequence shown here is derived from an EMBL/GenBank/DDBJ whole genome shotgun (WGS) entry which is preliminary data.</text>
</comment>
<dbReference type="RefSeq" id="WP_280615645.1">
    <property type="nucleotide sequence ID" value="NZ_JAROYP010000001.1"/>
</dbReference>
<dbReference type="EMBL" id="JAROYP010000001">
    <property type="protein sequence ID" value="MDH5159801.1"/>
    <property type="molecule type" value="Genomic_DNA"/>
</dbReference>